<dbReference type="Gene3D" id="1.20.1260.10">
    <property type="match status" value="1"/>
</dbReference>
<dbReference type="GO" id="GO:0008682">
    <property type="term" value="F:3-demethoxyubiquinol 3-hydroxylase activity"/>
    <property type="evidence" value="ECO:0007669"/>
    <property type="project" value="UniProtKB-EC"/>
</dbReference>
<dbReference type="InterPro" id="IPR011566">
    <property type="entry name" value="Ubq_synth_Coq7"/>
</dbReference>
<feature type="binding site" evidence="9">
    <location>
        <position position="92"/>
    </location>
    <ligand>
        <name>Fe cation</name>
        <dbReference type="ChEBI" id="CHEBI:24875"/>
        <label>2</label>
    </ligand>
</feature>
<comment type="subcellular location">
    <subcellularLocation>
        <location evidence="9">Mitochondrion inner membrane</location>
        <topology evidence="9">Peripheral membrane protein</topology>
        <orientation evidence="9">Matrix side</orientation>
    </subcellularLocation>
</comment>
<organism evidence="10">
    <name type="scientific">Cyprideis torosa</name>
    <dbReference type="NCBI Taxonomy" id="163714"/>
    <lineage>
        <taxon>Eukaryota</taxon>
        <taxon>Metazoa</taxon>
        <taxon>Ecdysozoa</taxon>
        <taxon>Arthropoda</taxon>
        <taxon>Crustacea</taxon>
        <taxon>Oligostraca</taxon>
        <taxon>Ostracoda</taxon>
        <taxon>Podocopa</taxon>
        <taxon>Podocopida</taxon>
        <taxon>Cytherocopina</taxon>
        <taxon>Cytheroidea</taxon>
        <taxon>Cytherideidae</taxon>
        <taxon>Cyprideis</taxon>
    </lineage>
</organism>
<keyword evidence="9" id="KW-0496">Mitochondrion</keyword>
<keyword evidence="9" id="KW-0999">Mitochondrion inner membrane</keyword>
<evidence type="ECO:0000256" key="5">
    <source>
        <dbReference type="ARBA" id="ARBA00023002"/>
    </source>
</evidence>
<dbReference type="PANTHER" id="PTHR11237">
    <property type="entry name" value="COENZYME Q10 BIOSYNTHESIS PROTEIN 7"/>
    <property type="match status" value="1"/>
</dbReference>
<dbReference type="NCBIfam" id="NF033656">
    <property type="entry name" value="DMQ_monoox_COQ7"/>
    <property type="match status" value="1"/>
</dbReference>
<feature type="binding site" evidence="9">
    <location>
        <position position="62"/>
    </location>
    <ligand>
        <name>Fe cation</name>
        <dbReference type="ChEBI" id="CHEBI:24875"/>
        <label>1</label>
    </ligand>
</feature>
<keyword evidence="3 9" id="KW-0831">Ubiquinone biosynthesis</keyword>
<comment type="pathway">
    <text evidence="1 9">Cofactor biosynthesis; ubiquinone biosynthesis.</text>
</comment>
<keyword evidence="8 9" id="KW-0472">Membrane</keyword>
<evidence type="ECO:0000256" key="9">
    <source>
        <dbReference type="HAMAP-Rule" id="MF_03194"/>
    </source>
</evidence>
<comment type="function">
    <text evidence="9">Catalyzes the hydroxylation of 2-polyprenyl-3-methyl-6-methoxy-1,4-benzoquinol (DMQH2) during ubiquinone biosynthesis. Has also a structural role in the COQ enzyme complex, stabilizing other COQ polypeptides. Involved in lifespan determination in a ubiquinone-independent manner.</text>
</comment>
<dbReference type="AlphaFoldDB" id="A0A7R9A0R7"/>
<feature type="binding site" evidence="9">
    <location>
        <position position="92"/>
    </location>
    <ligand>
        <name>Fe cation</name>
        <dbReference type="ChEBI" id="CHEBI:24875"/>
        <label>1</label>
    </ligand>
</feature>
<dbReference type="EC" id="1.14.99.60" evidence="9"/>
<feature type="binding site" evidence="9">
    <location>
        <position position="176"/>
    </location>
    <ligand>
        <name>Fe cation</name>
        <dbReference type="ChEBI" id="CHEBI:24875"/>
        <label>1</label>
    </ligand>
</feature>
<keyword evidence="6 9" id="KW-0408">Iron</keyword>
<comment type="catalytic activity">
    <reaction evidence="9">
        <text>a 5-methoxy-2-methyl-3-(all-trans-polyprenyl)benzene-1,4-diol + AH2 + O2 = a 3-demethylubiquinol + A + H2O</text>
        <dbReference type="Rhea" id="RHEA:50908"/>
        <dbReference type="Rhea" id="RHEA-COMP:10859"/>
        <dbReference type="Rhea" id="RHEA-COMP:10914"/>
        <dbReference type="ChEBI" id="CHEBI:13193"/>
        <dbReference type="ChEBI" id="CHEBI:15377"/>
        <dbReference type="ChEBI" id="CHEBI:15379"/>
        <dbReference type="ChEBI" id="CHEBI:17499"/>
        <dbReference type="ChEBI" id="CHEBI:84167"/>
        <dbReference type="ChEBI" id="CHEBI:84422"/>
        <dbReference type="EC" id="1.14.99.60"/>
    </reaction>
</comment>
<evidence type="ECO:0000256" key="8">
    <source>
        <dbReference type="ARBA" id="ARBA00023136"/>
    </source>
</evidence>
<evidence type="ECO:0000256" key="7">
    <source>
        <dbReference type="ARBA" id="ARBA00023033"/>
    </source>
</evidence>
<comment type="cofactor">
    <cofactor evidence="9">
        <name>Fe cation</name>
        <dbReference type="ChEBI" id="CHEBI:24875"/>
    </cofactor>
    <text evidence="9">Binds 2 iron ions per subunit.</text>
</comment>
<keyword evidence="4 9" id="KW-0479">Metal-binding</keyword>
<dbReference type="InterPro" id="IPR009078">
    <property type="entry name" value="Ferritin-like_SF"/>
</dbReference>
<dbReference type="GO" id="GO:0006744">
    <property type="term" value="P:ubiquinone biosynthetic process"/>
    <property type="evidence" value="ECO:0007669"/>
    <property type="project" value="UniProtKB-UniRule"/>
</dbReference>
<evidence type="ECO:0000256" key="4">
    <source>
        <dbReference type="ARBA" id="ARBA00022723"/>
    </source>
</evidence>
<evidence type="ECO:0000256" key="1">
    <source>
        <dbReference type="ARBA" id="ARBA00004749"/>
    </source>
</evidence>
<dbReference type="UniPathway" id="UPA00232"/>
<dbReference type="InterPro" id="IPR047809">
    <property type="entry name" value="COQ7_proteobact"/>
</dbReference>
<keyword evidence="7 9" id="KW-0503">Monooxygenase</keyword>
<feature type="binding site" evidence="9">
    <location>
        <position position="176"/>
    </location>
    <ligand>
        <name>Fe cation</name>
        <dbReference type="ChEBI" id="CHEBI:24875"/>
        <label>2</label>
    </ligand>
</feature>
<dbReference type="Pfam" id="PF03232">
    <property type="entry name" value="COQ7"/>
    <property type="match status" value="1"/>
</dbReference>
<dbReference type="HAMAP" id="MF_01658">
    <property type="entry name" value="COQ7"/>
    <property type="match status" value="1"/>
</dbReference>
<gene>
    <name evidence="10" type="ORF">CTOB1V02_LOCUS16654</name>
</gene>
<comment type="subunit">
    <text evidence="9">Component of a multi-subunit COQ enzyme complex.</text>
</comment>
<evidence type="ECO:0000313" key="10">
    <source>
        <dbReference type="EMBL" id="CAD7238839.1"/>
    </source>
</evidence>
<evidence type="ECO:0000256" key="2">
    <source>
        <dbReference type="ARBA" id="ARBA00022475"/>
    </source>
</evidence>
<sequence>MRHLSSFDIFLSGLEGLLTGTTTNTQGSDRQVPYPQDFTDALLSPQEASESVALMRVNHAGEIAAQALYQGQILTARSQQTRDSLKQSAIEEQDHLIWCKNRVEELGGTTSHLEPIWHWGSYCIGALAGAAGDRWSLGFIKETEDQVIDHLKGHLQALPSADHKSRAIIGQMIIDEAEHGDKAVAAGGAPLPLPVKQLMRATAKIMTGLSRRF</sequence>
<dbReference type="InterPro" id="IPR012347">
    <property type="entry name" value="Ferritin-like"/>
</dbReference>
<dbReference type="OrthoDB" id="275371at2759"/>
<dbReference type="GO" id="GO:0046872">
    <property type="term" value="F:metal ion binding"/>
    <property type="evidence" value="ECO:0007669"/>
    <property type="project" value="UniProtKB-KW"/>
</dbReference>
<feature type="binding site" evidence="9">
    <location>
        <position position="179"/>
    </location>
    <ligand>
        <name>Fe cation</name>
        <dbReference type="ChEBI" id="CHEBI:24875"/>
        <label>2</label>
    </ligand>
</feature>
<dbReference type="PANTHER" id="PTHR11237:SF4">
    <property type="entry name" value="5-DEMETHOXYUBIQUINONE HYDROXYLASE, MITOCHONDRIAL"/>
    <property type="match status" value="1"/>
</dbReference>
<dbReference type="GO" id="GO:0031314">
    <property type="term" value="C:extrinsic component of mitochondrial inner membrane"/>
    <property type="evidence" value="ECO:0007669"/>
    <property type="project" value="UniProtKB-UniRule"/>
</dbReference>
<proteinExistence type="inferred from homology"/>
<keyword evidence="5 9" id="KW-0560">Oxidoreductase</keyword>
<accession>A0A7R9A0R7</accession>
<name>A0A7R9A0R7_9CRUS</name>
<protein>
    <recommendedName>
        <fullName evidence="9">5-demethoxyubiquinone hydroxylase, mitochondrial</fullName>
        <shortName evidence="9">DMQ hydroxylase</shortName>
        <ecNumber evidence="9">1.14.99.60</ecNumber>
    </recommendedName>
    <alternativeName>
        <fullName evidence="9">Ubiquinone biosynthesis monooxygenase COQ7</fullName>
    </alternativeName>
</protein>
<dbReference type="GO" id="GO:0016709">
    <property type="term" value="F:oxidoreductase activity, acting on paired donors, with incorporation or reduction of molecular oxygen, NAD(P)H as one donor, and incorporation of one atom of oxygen"/>
    <property type="evidence" value="ECO:0007669"/>
    <property type="project" value="UniProtKB-UniRule"/>
</dbReference>
<comment type="similarity">
    <text evidence="9">Belongs to the COQ7 family.</text>
</comment>
<keyword evidence="2" id="KW-1003">Cell membrane</keyword>
<reference evidence="10" key="1">
    <citation type="submission" date="2020-11" db="EMBL/GenBank/DDBJ databases">
        <authorList>
            <person name="Tran Van P."/>
        </authorList>
    </citation>
    <scope>NUCLEOTIDE SEQUENCE</scope>
</reference>
<evidence type="ECO:0000256" key="6">
    <source>
        <dbReference type="ARBA" id="ARBA00023004"/>
    </source>
</evidence>
<evidence type="ECO:0000256" key="3">
    <source>
        <dbReference type="ARBA" id="ARBA00022688"/>
    </source>
</evidence>
<feature type="binding site" evidence="9">
    <location>
        <position position="144"/>
    </location>
    <ligand>
        <name>Fe cation</name>
        <dbReference type="ChEBI" id="CHEBI:24875"/>
        <label>2</label>
    </ligand>
</feature>
<dbReference type="SUPFAM" id="SSF47240">
    <property type="entry name" value="Ferritin-like"/>
    <property type="match status" value="1"/>
</dbReference>
<dbReference type="EMBL" id="OB709964">
    <property type="protein sequence ID" value="CAD7238839.1"/>
    <property type="molecule type" value="Genomic_DNA"/>
</dbReference>
<feature type="binding site" evidence="9">
    <location>
        <position position="95"/>
    </location>
    <ligand>
        <name>Fe cation</name>
        <dbReference type="ChEBI" id="CHEBI:24875"/>
        <label>1</label>
    </ligand>
</feature>
<dbReference type="CDD" id="cd01042">
    <property type="entry name" value="DMQH"/>
    <property type="match status" value="1"/>
</dbReference>